<feature type="binding site" evidence="7">
    <location>
        <begin position="435"/>
        <end position="442"/>
    </location>
    <ligand>
        <name>GTP</name>
        <dbReference type="ChEBI" id="CHEBI:37565"/>
    </ligand>
</feature>
<dbReference type="InterPro" id="IPR053905">
    <property type="entry name" value="EF-G-like_DII"/>
</dbReference>
<evidence type="ECO:0000256" key="4">
    <source>
        <dbReference type="ARBA" id="ARBA00022741"/>
    </source>
</evidence>
<keyword evidence="5 7" id="KW-0648">Protein biosynthesis</keyword>
<dbReference type="Pfam" id="PF00009">
    <property type="entry name" value="GTP_EFTU"/>
    <property type="match status" value="1"/>
</dbReference>
<organism evidence="12 13">
    <name type="scientific">Polaribacter porphyrae</name>
    <dbReference type="NCBI Taxonomy" id="1137780"/>
    <lineage>
        <taxon>Bacteria</taxon>
        <taxon>Pseudomonadati</taxon>
        <taxon>Bacteroidota</taxon>
        <taxon>Flavobacteriia</taxon>
        <taxon>Flavobacteriales</taxon>
        <taxon>Flavobacteriaceae</taxon>
    </lineage>
</organism>
<evidence type="ECO:0000256" key="8">
    <source>
        <dbReference type="RuleBase" id="RU000644"/>
    </source>
</evidence>
<dbReference type="AlphaFoldDB" id="A0A2S7WKS8"/>
<comment type="function">
    <text evidence="7 8">One of the essential components for the initiation of protein synthesis. Protects formylmethionyl-tRNA from spontaneous hydrolysis and promotes its binding to the 30S ribosomal subunits. Also involved in the hydrolysis of GTP during the formation of the 70S ribosomal complex.</text>
</comment>
<dbReference type="InterPro" id="IPR044145">
    <property type="entry name" value="IF2_II"/>
</dbReference>
<evidence type="ECO:0000256" key="6">
    <source>
        <dbReference type="ARBA" id="ARBA00023134"/>
    </source>
</evidence>
<keyword evidence="13" id="KW-1185">Reference proteome</keyword>
<evidence type="ECO:0000256" key="10">
    <source>
        <dbReference type="SAM" id="MobiDB-lite"/>
    </source>
</evidence>
<feature type="compositionally biased region" description="Basic residues" evidence="10">
    <location>
        <begin position="315"/>
        <end position="328"/>
    </location>
</feature>
<feature type="binding site" evidence="7">
    <location>
        <begin position="481"/>
        <end position="485"/>
    </location>
    <ligand>
        <name>GTP</name>
        <dbReference type="ChEBI" id="CHEBI:37565"/>
    </ligand>
</feature>
<comment type="caution">
    <text evidence="12">The sequence shown here is derived from an EMBL/GenBank/DDBJ whole genome shotgun (WGS) entry which is preliminary data.</text>
</comment>
<dbReference type="HAMAP" id="MF_00100_B">
    <property type="entry name" value="IF_2_B"/>
    <property type="match status" value="1"/>
</dbReference>
<dbReference type="Pfam" id="PF11987">
    <property type="entry name" value="IF-2"/>
    <property type="match status" value="1"/>
</dbReference>
<evidence type="ECO:0000256" key="3">
    <source>
        <dbReference type="ARBA" id="ARBA00022540"/>
    </source>
</evidence>
<reference evidence="12 13" key="1">
    <citation type="submission" date="2016-12" db="EMBL/GenBank/DDBJ databases">
        <title>Trade-off between light-utilization and light-protection in marine flavobacteria.</title>
        <authorList>
            <person name="Kumagai Y."/>
            <person name="Yoshizawa S."/>
            <person name="Kogure K."/>
            <person name="Iwasaki W."/>
        </authorList>
    </citation>
    <scope>NUCLEOTIDE SEQUENCE [LARGE SCALE GENOMIC DNA]</scope>
    <source>
        <strain evidence="12 13">NBRC 108759</strain>
    </source>
</reference>
<dbReference type="CDD" id="cd03692">
    <property type="entry name" value="mtIF2_IVc"/>
    <property type="match status" value="1"/>
</dbReference>
<dbReference type="FunFam" id="3.40.50.10050:FF:000001">
    <property type="entry name" value="Translation initiation factor IF-2"/>
    <property type="match status" value="1"/>
</dbReference>
<evidence type="ECO:0000256" key="7">
    <source>
        <dbReference type="HAMAP-Rule" id="MF_00100"/>
    </source>
</evidence>
<protein>
    <recommendedName>
        <fullName evidence="2 7">Translation initiation factor IF-2</fullName>
    </recommendedName>
</protein>
<dbReference type="CDD" id="cd01887">
    <property type="entry name" value="IF2_eIF5B"/>
    <property type="match status" value="1"/>
</dbReference>
<dbReference type="InterPro" id="IPR000178">
    <property type="entry name" value="TF_IF2_bacterial-like"/>
</dbReference>
<keyword evidence="7" id="KW-0963">Cytoplasm</keyword>
<dbReference type="GO" id="GO:0003743">
    <property type="term" value="F:translation initiation factor activity"/>
    <property type="evidence" value="ECO:0007669"/>
    <property type="project" value="UniProtKB-UniRule"/>
</dbReference>
<evidence type="ECO:0000259" key="11">
    <source>
        <dbReference type="PROSITE" id="PS51722"/>
    </source>
</evidence>
<feature type="compositionally biased region" description="Basic and acidic residues" evidence="10">
    <location>
        <begin position="114"/>
        <end position="142"/>
    </location>
</feature>
<dbReference type="GO" id="GO:0003924">
    <property type="term" value="F:GTPase activity"/>
    <property type="evidence" value="ECO:0007669"/>
    <property type="project" value="UniProtKB-UniRule"/>
</dbReference>
<dbReference type="OrthoDB" id="9811804at2"/>
<feature type="compositionally biased region" description="Basic and acidic residues" evidence="10">
    <location>
        <begin position="174"/>
        <end position="197"/>
    </location>
</feature>
<dbReference type="FunFam" id="3.40.50.300:FF:000019">
    <property type="entry name" value="Translation initiation factor IF-2"/>
    <property type="match status" value="1"/>
</dbReference>
<evidence type="ECO:0000313" key="12">
    <source>
        <dbReference type="EMBL" id="PQJ77902.1"/>
    </source>
</evidence>
<feature type="compositionally biased region" description="Basic and acidic residues" evidence="10">
    <location>
        <begin position="289"/>
        <end position="311"/>
    </location>
</feature>
<dbReference type="InterPro" id="IPR023115">
    <property type="entry name" value="TIF_IF2_dom3"/>
</dbReference>
<dbReference type="NCBIfam" id="TIGR00231">
    <property type="entry name" value="small_GTP"/>
    <property type="match status" value="1"/>
</dbReference>
<dbReference type="Pfam" id="PF04760">
    <property type="entry name" value="IF2_N"/>
    <property type="match status" value="1"/>
</dbReference>
<keyword evidence="3 7" id="KW-0396">Initiation factor</keyword>
<evidence type="ECO:0000313" key="13">
    <source>
        <dbReference type="Proteomes" id="UP000238882"/>
    </source>
</evidence>
<accession>A0A2S7WKS8</accession>
<dbReference type="EMBL" id="MSCN01000001">
    <property type="protein sequence ID" value="PQJ77902.1"/>
    <property type="molecule type" value="Genomic_DNA"/>
</dbReference>
<dbReference type="Gene3D" id="2.40.30.10">
    <property type="entry name" value="Translation factors"/>
    <property type="match status" value="2"/>
</dbReference>
<dbReference type="GO" id="GO:0005525">
    <property type="term" value="F:GTP binding"/>
    <property type="evidence" value="ECO:0007669"/>
    <property type="project" value="UniProtKB-KW"/>
</dbReference>
<dbReference type="PROSITE" id="PS01176">
    <property type="entry name" value="IF2"/>
    <property type="match status" value="1"/>
</dbReference>
<dbReference type="CDD" id="cd03702">
    <property type="entry name" value="IF2_mtIF2_II"/>
    <property type="match status" value="1"/>
</dbReference>
<evidence type="ECO:0000256" key="1">
    <source>
        <dbReference type="ARBA" id="ARBA00007733"/>
    </source>
</evidence>
<dbReference type="Pfam" id="PF22042">
    <property type="entry name" value="EF-G_D2"/>
    <property type="match status" value="1"/>
</dbReference>
<dbReference type="InterPro" id="IPR036925">
    <property type="entry name" value="TIF_IF2_dom3_sf"/>
</dbReference>
<evidence type="ECO:0000256" key="5">
    <source>
        <dbReference type="ARBA" id="ARBA00022917"/>
    </source>
</evidence>
<feature type="coiled-coil region" evidence="9">
    <location>
        <begin position="68"/>
        <end position="110"/>
    </location>
</feature>
<dbReference type="InterPro" id="IPR000795">
    <property type="entry name" value="T_Tr_GTP-bd_dom"/>
</dbReference>
<sequence>MSVGKTTRLNKVLRELNISLDRAVEHLASKGYQIDARPTTKITSEEYEVLLDGFETDANKRAASKEVGEEKRKEKEAIRLELEAKQERKRAEEAKKEEVLKAKAEKLELKTVGKIDIDNLGKKEEEEPKKEKEEAKKEQEPEKEQEEAPVAEPVVEKKEQVSEKPKPATPIEKAVSKVEAKIQSKGETAKEETKEEVTPETAETIKTQYKKLDGPNFTGKKIDLKQFEKPKKKKPEAKKDSNSDTKKKRKRIKSTGSSNPNSRNSPNNRGNNRGNNNKGRGRANQRPTVKKEEPTEAEIQKQVRETLEKLQGKSSKGKGAKYRRNKRDARREQSEAELEAQVLDSKILKVTEFVTVSEVATMMGEPVTNIISACMSLGMMVTMNQRLDAETLVIVAEEFNHKVEFVGAEVEEAIEEVEDKPEDLEKRAPIITVMGHVDHGKTSLLDYIRNANIVEGESGGITQHIGAYSVNVKDEKIAFLDTPGHEAFTAMRARGAQVTDLVIIVVAADDDVMPQTKEAISHAQAAGVPIIFAINKIDKPNANPDNVKTQLSSMNLLIEEWGGNIQSQDISAKTGQGIDELLEKVLLEAEVLELQANPNKNATGTVVEAQLDKGRGYVTTILVQAGTLKIGDYILAGKNSGKVKAMFDDKGKKVKAAKPSTPVSILGLDGAPQAGDKFVVFDDEREAKQIATKRSQLQREQSVRTQKTLTLDEIGRRIALGDFKELNIILKGDVDGSVEALTNSFQKLSTEEIQVNILHKGVGAITESDVLLATASDAIIVGFNVRPQGNARTVADREEVDIRTYSIIYDAINDLKDAMEGMLSPEMKEEVTGNVEIREVYKISKVGNIAGCMVMSGKIYRNSKIRVIRDGIVVHDGLLSSLKRFKDDVKEVAKGYDCGLQIKNYNDISEGDVIEAYEEVAVKKKLK</sequence>
<dbReference type="GO" id="GO:0005737">
    <property type="term" value="C:cytoplasm"/>
    <property type="evidence" value="ECO:0007669"/>
    <property type="project" value="UniProtKB-SubCell"/>
</dbReference>
<dbReference type="FunFam" id="2.40.30.10:FF:000008">
    <property type="entry name" value="Translation initiation factor IF-2"/>
    <property type="match status" value="1"/>
</dbReference>
<keyword evidence="6 7" id="KW-0342">GTP-binding</keyword>
<feature type="region of interest" description="Disordered" evidence="10">
    <location>
        <begin position="114"/>
        <end position="336"/>
    </location>
</feature>
<keyword evidence="9" id="KW-0175">Coiled coil</keyword>
<feature type="compositionally biased region" description="Basic and acidic residues" evidence="10">
    <location>
        <begin position="220"/>
        <end position="229"/>
    </location>
</feature>
<dbReference type="RefSeq" id="WP_105014485.1">
    <property type="nucleotide sequence ID" value="NZ_MSCN01000001.1"/>
</dbReference>
<dbReference type="PANTHER" id="PTHR43381">
    <property type="entry name" value="TRANSLATION INITIATION FACTOR IF-2-RELATED"/>
    <property type="match status" value="1"/>
</dbReference>
<dbReference type="InterPro" id="IPR015760">
    <property type="entry name" value="TIF_IF2"/>
</dbReference>
<dbReference type="SUPFAM" id="SSF52540">
    <property type="entry name" value="P-loop containing nucleoside triphosphate hydrolases"/>
    <property type="match status" value="1"/>
</dbReference>
<feature type="binding site" evidence="7">
    <location>
        <begin position="535"/>
        <end position="538"/>
    </location>
    <ligand>
        <name>GTP</name>
        <dbReference type="ChEBI" id="CHEBI:37565"/>
    </ligand>
</feature>
<feature type="domain" description="Tr-type G" evidence="11">
    <location>
        <begin position="426"/>
        <end position="593"/>
    </location>
</feature>
<name>A0A2S7WKS8_9FLAO</name>
<proteinExistence type="inferred from homology"/>
<dbReference type="Proteomes" id="UP000238882">
    <property type="component" value="Unassembled WGS sequence"/>
</dbReference>
<evidence type="ECO:0000256" key="9">
    <source>
        <dbReference type="SAM" id="Coils"/>
    </source>
</evidence>
<dbReference type="InterPro" id="IPR009000">
    <property type="entry name" value="Transl_B-barrel_sf"/>
</dbReference>
<dbReference type="PROSITE" id="PS51722">
    <property type="entry name" value="G_TR_2"/>
    <property type="match status" value="1"/>
</dbReference>
<dbReference type="PANTHER" id="PTHR43381:SF5">
    <property type="entry name" value="TR-TYPE G DOMAIN-CONTAINING PROTEIN"/>
    <property type="match status" value="1"/>
</dbReference>
<comment type="subcellular location">
    <subcellularLocation>
        <location evidence="7">Cytoplasm</location>
    </subcellularLocation>
</comment>
<dbReference type="SUPFAM" id="SSF50447">
    <property type="entry name" value="Translation proteins"/>
    <property type="match status" value="2"/>
</dbReference>
<keyword evidence="4 7" id="KW-0547">Nucleotide-binding</keyword>
<dbReference type="Gene3D" id="3.40.50.300">
    <property type="entry name" value="P-loop containing nucleotide triphosphate hydrolases"/>
    <property type="match status" value="1"/>
</dbReference>
<dbReference type="InterPro" id="IPR027417">
    <property type="entry name" value="P-loop_NTPase"/>
</dbReference>
<dbReference type="SUPFAM" id="SSF52156">
    <property type="entry name" value="Initiation factor IF2/eIF5b, domain 3"/>
    <property type="match status" value="1"/>
</dbReference>
<dbReference type="Gene3D" id="3.40.50.10050">
    <property type="entry name" value="Translation initiation factor IF- 2, domain 3"/>
    <property type="match status" value="1"/>
</dbReference>
<feature type="compositionally biased region" description="Low complexity" evidence="10">
    <location>
        <begin position="254"/>
        <end position="284"/>
    </location>
</feature>
<dbReference type="NCBIfam" id="TIGR00487">
    <property type="entry name" value="IF-2"/>
    <property type="match status" value="1"/>
</dbReference>
<feature type="compositionally biased region" description="Basic and acidic residues" evidence="10">
    <location>
        <begin position="154"/>
        <end position="166"/>
    </location>
</feature>
<gene>
    <name evidence="7" type="primary">infB</name>
    <name evidence="12" type="ORF">BTO18_01300</name>
</gene>
<feature type="region of interest" description="G-domain" evidence="7">
    <location>
        <begin position="429"/>
        <end position="577"/>
    </location>
</feature>
<dbReference type="InterPro" id="IPR005225">
    <property type="entry name" value="Small_GTP-bd"/>
</dbReference>
<evidence type="ECO:0000256" key="2">
    <source>
        <dbReference type="ARBA" id="ARBA00020675"/>
    </source>
</evidence>
<comment type="similarity">
    <text evidence="1 7 8">Belongs to the TRAFAC class translation factor GTPase superfamily. Classic translation factor GTPase family. IF-2 subfamily.</text>
</comment>
<dbReference type="FunFam" id="2.40.30.10:FF:000007">
    <property type="entry name" value="Translation initiation factor IF-2"/>
    <property type="match status" value="1"/>
</dbReference>
<dbReference type="InterPro" id="IPR006847">
    <property type="entry name" value="IF2_N"/>
</dbReference>